<feature type="region of interest" description="Disordered" evidence="1">
    <location>
        <begin position="86"/>
        <end position="109"/>
    </location>
</feature>
<protein>
    <recommendedName>
        <fullName evidence="4">HNH endonuclease</fullName>
    </recommendedName>
</protein>
<evidence type="ECO:0000256" key="1">
    <source>
        <dbReference type="SAM" id="MobiDB-lite"/>
    </source>
</evidence>
<proteinExistence type="predicted"/>
<dbReference type="AlphaFoldDB" id="A0A6N4UQR3"/>
<dbReference type="RefSeq" id="WP_163661819.1">
    <property type="nucleotide sequence ID" value="NZ_AP022565.1"/>
</dbReference>
<keyword evidence="3" id="KW-1185">Reference proteome</keyword>
<evidence type="ECO:0000313" key="3">
    <source>
        <dbReference type="Proteomes" id="UP000466906"/>
    </source>
</evidence>
<dbReference type="Proteomes" id="UP000466906">
    <property type="component" value="Chromosome"/>
</dbReference>
<reference evidence="2 3" key="1">
    <citation type="journal article" date="2019" name="Emerg. Microbes Infect.">
        <title>Comprehensive subspecies identification of 175 nontuberculous mycobacteria species based on 7547 genomic profiles.</title>
        <authorList>
            <person name="Matsumoto Y."/>
            <person name="Kinjo T."/>
            <person name="Motooka D."/>
            <person name="Nabeya D."/>
            <person name="Jung N."/>
            <person name="Uechi K."/>
            <person name="Horii T."/>
            <person name="Iida T."/>
            <person name="Fujita J."/>
            <person name="Nakamura S."/>
        </authorList>
    </citation>
    <scope>NUCLEOTIDE SEQUENCE [LARGE SCALE GENOMIC DNA]</scope>
    <source>
        <strain evidence="2 3">JCM 12272</strain>
    </source>
</reference>
<accession>A0A6N4UQR3</accession>
<name>A0A6N4UQR3_9MYCO</name>
<evidence type="ECO:0008006" key="4">
    <source>
        <dbReference type="Google" id="ProtNLM"/>
    </source>
</evidence>
<dbReference type="CDD" id="cd00085">
    <property type="entry name" value="HNHc"/>
    <property type="match status" value="1"/>
</dbReference>
<dbReference type="KEGG" id="malv:MALV_11190"/>
<dbReference type="InterPro" id="IPR003615">
    <property type="entry name" value="HNH_nuc"/>
</dbReference>
<gene>
    <name evidence="2" type="ORF">MALV_11190</name>
</gene>
<sequence length="109" mass="12406">MTWTGDRRTRPRNGARRLPERLRQRVLRRYPVCWLNIPGRCTITSVEVHHVRDDADGGTDTEFNPDGSPQLVGVCAECHRHVSARNSAARSNVGTRVMREKERHPGVLP</sequence>
<dbReference type="EMBL" id="AP022565">
    <property type="protein sequence ID" value="BBX25994.1"/>
    <property type="molecule type" value="Genomic_DNA"/>
</dbReference>
<feature type="compositionally biased region" description="Basic and acidic residues" evidence="1">
    <location>
        <begin position="97"/>
        <end position="109"/>
    </location>
</feature>
<evidence type="ECO:0000313" key="2">
    <source>
        <dbReference type="EMBL" id="BBX25994.1"/>
    </source>
</evidence>
<organism evidence="2 3">
    <name type="scientific">Mycolicibacterium alvei</name>
    <dbReference type="NCBI Taxonomy" id="67081"/>
    <lineage>
        <taxon>Bacteria</taxon>
        <taxon>Bacillati</taxon>
        <taxon>Actinomycetota</taxon>
        <taxon>Actinomycetes</taxon>
        <taxon>Mycobacteriales</taxon>
        <taxon>Mycobacteriaceae</taxon>
        <taxon>Mycolicibacterium</taxon>
    </lineage>
</organism>